<dbReference type="InterPro" id="IPR003343">
    <property type="entry name" value="Big_2"/>
</dbReference>
<dbReference type="SUPFAM" id="SSF49373">
    <property type="entry name" value="Invasin/intimin cell-adhesion fragments"/>
    <property type="match status" value="1"/>
</dbReference>
<dbReference type="OrthoDB" id="9792152at2"/>
<dbReference type="SUPFAM" id="SSF49265">
    <property type="entry name" value="Fibronectin type III"/>
    <property type="match status" value="3"/>
</dbReference>
<keyword evidence="1" id="KW-0677">Repeat</keyword>
<feature type="domain" description="Fibronectin type-III" evidence="3">
    <location>
        <begin position="462"/>
        <end position="560"/>
    </location>
</feature>
<dbReference type="SMART" id="SM00060">
    <property type="entry name" value="FN3"/>
    <property type="match status" value="5"/>
</dbReference>
<feature type="domain" description="Fibronectin type-III" evidence="3">
    <location>
        <begin position="145"/>
        <end position="253"/>
    </location>
</feature>
<gene>
    <name evidence="4" type="ORF">EII40_12960</name>
</gene>
<dbReference type="Pfam" id="PF00041">
    <property type="entry name" value="fn3"/>
    <property type="match status" value="5"/>
</dbReference>
<dbReference type="PANTHER" id="PTHR46708:SF2">
    <property type="entry name" value="FIBRONECTIN TYPE-III DOMAIN-CONTAINING PROTEIN"/>
    <property type="match status" value="1"/>
</dbReference>
<sequence>MKRVKQFSIWIIALLAMTVTNYAWAADNVAPTPGGYMVTGAGIYIIRFPVAISPTEIAVMWKPGTDNATPQNKLKYRVLWKKSSGGSWQVSHGDDNLQVNMTSYTITGLQPNTEYTVDVVVRDEAGNGVFYGERTVKTKAPDRNAPVLDQFYQYGHYPNKIMMEWNAATDDVTPPDKMRYTVTYQKAGTSTPSYAIFKKPAKDCILANRAPGTMGCTIANLTPGVNYTVTLIAYDEAGNSSAPKVRKITTSADNVDPEPGTYSSITSTSNSITLNWTKGSDNRSPDDMLWYKVWWKKHSDEDWLSSSIMRNTTSYTITGLDPDTEYDVDVRVYDEVDNWRDYGAKKVKTKQAADTQDPKPGTLTVGTVTTNSIALSWTKGTDNVTPQNKLKYMVWWKKSSDSGDWQNSGSHTVNMTSYTITGLQPDTEYKVDVRVYDEADNWRDYGEKTVKTKQAADTQSPTPGTLTVGTVTANSIAFSWTKGSDNVTPQNELTYCVWWKKPSDSDWNKKYLQKNVTSYTITGLQSNTEYIVNVDVLDDAGNYDDYGEKKVKTKQATTPSVPVTGVTLNRNSVTIDGDYSTIQLTATVHPSNASDKSLTWASSDPTVVSVDSKGLVTIHKKGKARVTATANDGSGQSDTCLFDVIRTVANETVDGLRVYAHGSALYLTLPTAETVHIYNVGGSLVKTLALPAGDHVQPLAPGVYLVRVGEQVTKILVK</sequence>
<comment type="caution">
    <text evidence="4">The sequence shown here is derived from an EMBL/GenBank/DDBJ whole genome shotgun (WGS) entry which is preliminary data.</text>
</comment>
<dbReference type="PROSITE" id="PS50853">
    <property type="entry name" value="FN3"/>
    <property type="match status" value="5"/>
</dbReference>
<feature type="chain" id="PRO_5018003635" description="Fibronectin type-III domain-containing protein" evidence="2">
    <location>
        <begin position="26"/>
        <end position="718"/>
    </location>
</feature>
<evidence type="ECO:0000256" key="2">
    <source>
        <dbReference type="SAM" id="SignalP"/>
    </source>
</evidence>
<feature type="signal peptide" evidence="2">
    <location>
        <begin position="1"/>
        <end position="25"/>
    </location>
</feature>
<dbReference type="PANTHER" id="PTHR46708">
    <property type="entry name" value="TENASCIN"/>
    <property type="match status" value="1"/>
</dbReference>
<evidence type="ECO:0000259" key="3">
    <source>
        <dbReference type="PROSITE" id="PS50853"/>
    </source>
</evidence>
<dbReference type="Proteomes" id="UP000278609">
    <property type="component" value="Unassembled WGS sequence"/>
</dbReference>
<dbReference type="InterPro" id="IPR008964">
    <property type="entry name" value="Invasin/intimin_cell_adhesion"/>
</dbReference>
<proteinExistence type="predicted"/>
<dbReference type="Gene3D" id="2.60.40.10">
    <property type="entry name" value="Immunoglobulins"/>
    <property type="match status" value="5"/>
</dbReference>
<feature type="domain" description="Fibronectin type-III" evidence="3">
    <location>
        <begin position="359"/>
        <end position="455"/>
    </location>
</feature>
<name>A0A3P1XGT6_TANFO</name>
<dbReference type="SMART" id="SM00635">
    <property type="entry name" value="BID_2"/>
    <property type="match status" value="1"/>
</dbReference>
<dbReference type="InterPro" id="IPR036116">
    <property type="entry name" value="FN3_sf"/>
</dbReference>
<reference evidence="4 5" key="1">
    <citation type="submission" date="2018-11" db="EMBL/GenBank/DDBJ databases">
        <title>Genomes From Bacteria Associated with the Canine Oral Cavity: a Test Case for Automated Genome-Based Taxonomic Assignment.</title>
        <authorList>
            <person name="Coil D.A."/>
            <person name="Jospin G."/>
            <person name="Darling A.E."/>
            <person name="Wallis C."/>
            <person name="Davis I.J."/>
            <person name="Harris S."/>
            <person name="Eisen J.A."/>
            <person name="Holcombe L.J."/>
            <person name="O'Flynn C."/>
        </authorList>
    </citation>
    <scope>NUCLEOTIDE SEQUENCE [LARGE SCALE GENOMIC DNA]</scope>
    <source>
        <strain evidence="4 5">OH2617_COT-023</strain>
    </source>
</reference>
<dbReference type="Pfam" id="PF02368">
    <property type="entry name" value="Big_2"/>
    <property type="match status" value="1"/>
</dbReference>
<dbReference type="AlphaFoldDB" id="A0A3P1XGT6"/>
<dbReference type="InterPro" id="IPR003961">
    <property type="entry name" value="FN3_dom"/>
</dbReference>
<dbReference type="CDD" id="cd00063">
    <property type="entry name" value="FN3"/>
    <property type="match status" value="5"/>
</dbReference>
<feature type="domain" description="Fibronectin type-III" evidence="3">
    <location>
        <begin position="256"/>
        <end position="352"/>
    </location>
</feature>
<dbReference type="RefSeq" id="WP_124752618.1">
    <property type="nucleotide sequence ID" value="NZ_RQYS01000080.1"/>
</dbReference>
<feature type="domain" description="Fibronectin type-III" evidence="3">
    <location>
        <begin position="42"/>
        <end position="141"/>
    </location>
</feature>
<dbReference type="EMBL" id="RQYS01000080">
    <property type="protein sequence ID" value="RRD57436.1"/>
    <property type="molecule type" value="Genomic_DNA"/>
</dbReference>
<keyword evidence="2" id="KW-0732">Signal</keyword>
<accession>A0A3P1XGT6</accession>
<dbReference type="InterPro" id="IPR013783">
    <property type="entry name" value="Ig-like_fold"/>
</dbReference>
<dbReference type="InterPro" id="IPR050991">
    <property type="entry name" value="ECM_Regulatory_Proteins"/>
</dbReference>
<evidence type="ECO:0000313" key="5">
    <source>
        <dbReference type="Proteomes" id="UP000278609"/>
    </source>
</evidence>
<protein>
    <recommendedName>
        <fullName evidence="3">Fibronectin type-III domain-containing protein</fullName>
    </recommendedName>
</protein>
<dbReference type="Gene3D" id="2.60.40.1080">
    <property type="match status" value="1"/>
</dbReference>
<organism evidence="4 5">
    <name type="scientific">Tannerella forsythia</name>
    <name type="common">Bacteroides forsythus</name>
    <dbReference type="NCBI Taxonomy" id="28112"/>
    <lineage>
        <taxon>Bacteria</taxon>
        <taxon>Pseudomonadati</taxon>
        <taxon>Bacteroidota</taxon>
        <taxon>Bacteroidia</taxon>
        <taxon>Bacteroidales</taxon>
        <taxon>Tannerellaceae</taxon>
        <taxon>Tannerella</taxon>
    </lineage>
</organism>
<evidence type="ECO:0000313" key="4">
    <source>
        <dbReference type="EMBL" id="RRD57436.1"/>
    </source>
</evidence>
<evidence type="ECO:0000256" key="1">
    <source>
        <dbReference type="ARBA" id="ARBA00022737"/>
    </source>
</evidence>